<protein>
    <submittedName>
        <fullName evidence="2">Uncharacterized protein</fullName>
    </submittedName>
</protein>
<evidence type="ECO:0000313" key="2">
    <source>
        <dbReference type="EMBL" id="PWY84878.1"/>
    </source>
</evidence>
<reference evidence="2 3" key="1">
    <citation type="submission" date="2016-12" db="EMBL/GenBank/DDBJ databases">
        <title>The genomes of Aspergillus section Nigri reveals drivers in fungal speciation.</title>
        <authorList>
            <consortium name="DOE Joint Genome Institute"/>
            <person name="Vesth T.C."/>
            <person name="Nybo J."/>
            <person name="Theobald S."/>
            <person name="Brandl J."/>
            <person name="Frisvad J.C."/>
            <person name="Nielsen K.F."/>
            <person name="Lyhne E.K."/>
            <person name="Kogle M.E."/>
            <person name="Kuo A."/>
            <person name="Riley R."/>
            <person name="Clum A."/>
            <person name="Nolan M."/>
            <person name="Lipzen A."/>
            <person name="Salamov A."/>
            <person name="Henrissat B."/>
            <person name="Wiebenga A."/>
            <person name="De Vries R.P."/>
            <person name="Grigoriev I.V."/>
            <person name="Mortensen U.H."/>
            <person name="Andersen M.R."/>
            <person name="Baker S.E."/>
        </authorList>
    </citation>
    <scope>NUCLEOTIDE SEQUENCE [LARGE SCALE GENOMIC DNA]</scope>
    <source>
        <strain evidence="2 3">CBS 117.55</strain>
    </source>
</reference>
<proteinExistence type="predicted"/>
<feature type="region of interest" description="Disordered" evidence="1">
    <location>
        <begin position="1"/>
        <end position="35"/>
    </location>
</feature>
<evidence type="ECO:0000313" key="3">
    <source>
        <dbReference type="Proteomes" id="UP000247233"/>
    </source>
</evidence>
<name>A0A317WII9_9EURO</name>
<dbReference type="AlphaFoldDB" id="A0A317WII9"/>
<sequence length="96" mass="10487">ARSCYDHGISPAQPLRSTRQTSPSPRPDLVIPHRSPRDAPALFSCGLSVGHDASYCRNISDKHIPSRDDPPPVRPPFTLSVCLLLILFELVDTISG</sequence>
<keyword evidence="3" id="KW-1185">Reference proteome</keyword>
<dbReference type="VEuPathDB" id="FungiDB:BO70DRAFT_334858"/>
<dbReference type="OrthoDB" id="1930084at2759"/>
<dbReference type="EMBL" id="MSFL01000009">
    <property type="protein sequence ID" value="PWY84878.1"/>
    <property type="molecule type" value="Genomic_DNA"/>
</dbReference>
<evidence type="ECO:0000256" key="1">
    <source>
        <dbReference type="SAM" id="MobiDB-lite"/>
    </source>
</evidence>
<comment type="caution">
    <text evidence="2">The sequence shown here is derived from an EMBL/GenBank/DDBJ whole genome shotgun (WGS) entry which is preliminary data.</text>
</comment>
<accession>A0A317WII9</accession>
<organism evidence="2 3">
    <name type="scientific">Aspergillus heteromorphus CBS 117.55</name>
    <dbReference type="NCBI Taxonomy" id="1448321"/>
    <lineage>
        <taxon>Eukaryota</taxon>
        <taxon>Fungi</taxon>
        <taxon>Dikarya</taxon>
        <taxon>Ascomycota</taxon>
        <taxon>Pezizomycotina</taxon>
        <taxon>Eurotiomycetes</taxon>
        <taxon>Eurotiomycetidae</taxon>
        <taxon>Eurotiales</taxon>
        <taxon>Aspergillaceae</taxon>
        <taxon>Aspergillus</taxon>
        <taxon>Aspergillus subgen. Circumdati</taxon>
    </lineage>
</organism>
<feature type="non-terminal residue" evidence="2">
    <location>
        <position position="1"/>
    </location>
</feature>
<dbReference type="RefSeq" id="XP_025400220.1">
    <property type="nucleotide sequence ID" value="XM_025541037.1"/>
</dbReference>
<dbReference type="GeneID" id="37063274"/>
<dbReference type="Proteomes" id="UP000247233">
    <property type="component" value="Unassembled WGS sequence"/>
</dbReference>
<gene>
    <name evidence="2" type="ORF">BO70DRAFT_334858</name>
</gene>